<feature type="domain" description="ACT" evidence="9">
    <location>
        <begin position="203"/>
        <end position="279"/>
    </location>
</feature>
<evidence type="ECO:0000256" key="6">
    <source>
        <dbReference type="ARBA" id="ARBA00023239"/>
    </source>
</evidence>
<keyword evidence="6" id="KW-0456">Lyase</keyword>
<name>A0A9P8PYJ3_9ASCO</name>
<reference evidence="10" key="2">
    <citation type="submission" date="2021-01" db="EMBL/GenBank/DDBJ databases">
        <authorList>
            <person name="Schikora-Tamarit M.A."/>
        </authorList>
    </citation>
    <scope>NUCLEOTIDE SEQUENCE</scope>
    <source>
        <strain evidence="10">CBS6341</strain>
    </source>
</reference>
<evidence type="ECO:0000256" key="2">
    <source>
        <dbReference type="ARBA" id="ARBA00013147"/>
    </source>
</evidence>
<dbReference type="Proteomes" id="UP000769528">
    <property type="component" value="Unassembled WGS sequence"/>
</dbReference>
<keyword evidence="4" id="KW-0057">Aromatic amino acid biosynthesis</keyword>
<dbReference type="OrthoDB" id="983542at2759"/>
<gene>
    <name evidence="10" type="ORF">WICMUC_000258</name>
</gene>
<dbReference type="SUPFAM" id="SSF55021">
    <property type="entry name" value="ACT-like"/>
    <property type="match status" value="1"/>
</dbReference>
<dbReference type="EMBL" id="JAEUBF010000096">
    <property type="protein sequence ID" value="KAH3680527.1"/>
    <property type="molecule type" value="Genomic_DNA"/>
</dbReference>
<dbReference type="SUPFAM" id="SSF53850">
    <property type="entry name" value="Periplasmic binding protein-like II"/>
    <property type="match status" value="1"/>
</dbReference>
<feature type="domain" description="Prephenate dehydratase" evidence="8">
    <location>
        <begin position="3"/>
        <end position="189"/>
    </location>
</feature>
<comment type="catalytic activity">
    <reaction evidence="7">
        <text>prephenate + H(+) = 3-phenylpyruvate + CO2 + H2O</text>
        <dbReference type="Rhea" id="RHEA:21648"/>
        <dbReference type="ChEBI" id="CHEBI:15377"/>
        <dbReference type="ChEBI" id="CHEBI:15378"/>
        <dbReference type="ChEBI" id="CHEBI:16526"/>
        <dbReference type="ChEBI" id="CHEBI:18005"/>
        <dbReference type="ChEBI" id="CHEBI:29934"/>
        <dbReference type="EC" id="4.2.1.51"/>
    </reaction>
</comment>
<dbReference type="GO" id="GO:0004664">
    <property type="term" value="F:prephenate dehydratase activity"/>
    <property type="evidence" value="ECO:0007669"/>
    <property type="project" value="UniProtKB-EC"/>
</dbReference>
<keyword evidence="5" id="KW-0584">Phenylalanine biosynthesis</keyword>
<dbReference type="AlphaFoldDB" id="A0A9P8PYJ3"/>
<evidence type="ECO:0000259" key="9">
    <source>
        <dbReference type="PROSITE" id="PS51671"/>
    </source>
</evidence>
<dbReference type="CDD" id="cd04905">
    <property type="entry name" value="ACT_CM-PDT"/>
    <property type="match status" value="1"/>
</dbReference>
<evidence type="ECO:0000256" key="5">
    <source>
        <dbReference type="ARBA" id="ARBA00023222"/>
    </source>
</evidence>
<dbReference type="GO" id="GO:0005737">
    <property type="term" value="C:cytoplasm"/>
    <property type="evidence" value="ECO:0007669"/>
    <property type="project" value="TreeGrafter"/>
</dbReference>
<dbReference type="CDD" id="cd13532">
    <property type="entry name" value="PBP2_PDT_like"/>
    <property type="match status" value="1"/>
</dbReference>
<dbReference type="InterPro" id="IPR001086">
    <property type="entry name" value="Preph_deHydtase"/>
</dbReference>
<comment type="caution">
    <text evidence="10">The sequence shown here is derived from an EMBL/GenBank/DDBJ whole genome shotgun (WGS) entry which is preliminary data.</text>
</comment>
<proteinExistence type="predicted"/>
<dbReference type="GO" id="GO:0009094">
    <property type="term" value="P:L-phenylalanine biosynthetic process"/>
    <property type="evidence" value="ECO:0007669"/>
    <property type="project" value="UniProtKB-KW"/>
</dbReference>
<dbReference type="InterPro" id="IPR002912">
    <property type="entry name" value="ACT_dom"/>
</dbReference>
<dbReference type="PANTHER" id="PTHR21022:SF19">
    <property type="entry name" value="PREPHENATE DEHYDRATASE-RELATED"/>
    <property type="match status" value="1"/>
</dbReference>
<dbReference type="InterPro" id="IPR045865">
    <property type="entry name" value="ACT-like_dom_sf"/>
</dbReference>
<evidence type="ECO:0000313" key="11">
    <source>
        <dbReference type="Proteomes" id="UP000769528"/>
    </source>
</evidence>
<reference evidence="10" key="1">
    <citation type="journal article" date="2021" name="Open Biol.">
        <title>Shared evolutionary footprints suggest mitochondrial oxidative damage underlies multiple complex I losses in fungi.</title>
        <authorList>
            <person name="Schikora-Tamarit M.A."/>
            <person name="Marcet-Houben M."/>
            <person name="Nosek J."/>
            <person name="Gabaldon T."/>
        </authorList>
    </citation>
    <scope>NUCLEOTIDE SEQUENCE</scope>
    <source>
        <strain evidence="10">CBS6341</strain>
    </source>
</reference>
<evidence type="ECO:0000256" key="3">
    <source>
        <dbReference type="ARBA" id="ARBA00022605"/>
    </source>
</evidence>
<dbReference type="PROSITE" id="PS51171">
    <property type="entry name" value="PREPHENATE_DEHYDR_3"/>
    <property type="match status" value="1"/>
</dbReference>
<keyword evidence="11" id="KW-1185">Reference proteome</keyword>
<accession>A0A9P8PYJ3</accession>
<evidence type="ECO:0000256" key="4">
    <source>
        <dbReference type="ARBA" id="ARBA00023141"/>
    </source>
</evidence>
<sequence length="291" mass="33317">MIQHVHIDFKITALQEAAIQQFGESSEYNLKPLKSIYECFEKLNNDEIDYSVVPFENSTNGQVMFTYDLFREWLITNESKIQIIGEQFVSIHHNLLTNAKDISKIKKIYTHPQAWGQCSNWIKKNASNLEKIDSSSTSKAAEIAKSSSPEEGIAAIASEYASDYHKVPILVPHVENISSNTTRFLILSKESKLIQQGEKVTALAFILKNNDPGELVKTLNILSKYDINMTSITSRPSLLESWQYVFFIEFYGDNDEDEWVKKALKEFNETCLKSAVLGSFTRNQLYYKDKK</sequence>
<dbReference type="Pfam" id="PF00800">
    <property type="entry name" value="PDT"/>
    <property type="match status" value="1"/>
</dbReference>
<evidence type="ECO:0000313" key="10">
    <source>
        <dbReference type="EMBL" id="KAH3680527.1"/>
    </source>
</evidence>
<dbReference type="InterPro" id="IPR008242">
    <property type="entry name" value="Chor_mutase/pphenate_deHydtase"/>
</dbReference>
<evidence type="ECO:0000259" key="8">
    <source>
        <dbReference type="PROSITE" id="PS51171"/>
    </source>
</evidence>
<organism evidence="10 11">
    <name type="scientific">Wickerhamomyces mucosus</name>
    <dbReference type="NCBI Taxonomy" id="1378264"/>
    <lineage>
        <taxon>Eukaryota</taxon>
        <taxon>Fungi</taxon>
        <taxon>Dikarya</taxon>
        <taxon>Ascomycota</taxon>
        <taxon>Saccharomycotina</taxon>
        <taxon>Saccharomycetes</taxon>
        <taxon>Phaffomycetales</taxon>
        <taxon>Wickerhamomycetaceae</taxon>
        <taxon>Wickerhamomyces</taxon>
    </lineage>
</organism>
<dbReference type="Gene3D" id="3.40.190.10">
    <property type="entry name" value="Periplasmic binding protein-like II"/>
    <property type="match status" value="2"/>
</dbReference>
<dbReference type="EC" id="4.2.1.51" evidence="2"/>
<keyword evidence="3" id="KW-0028">Amino-acid biosynthesis</keyword>
<dbReference type="PROSITE" id="PS51671">
    <property type="entry name" value="ACT"/>
    <property type="match status" value="1"/>
</dbReference>
<comment type="pathway">
    <text evidence="1">Amino-acid biosynthesis; L-phenylalanine biosynthesis; phenylpyruvate from prephenate: step 1/1.</text>
</comment>
<evidence type="ECO:0000256" key="7">
    <source>
        <dbReference type="ARBA" id="ARBA00047848"/>
    </source>
</evidence>
<dbReference type="Gene3D" id="3.30.70.260">
    <property type="match status" value="1"/>
</dbReference>
<protein>
    <recommendedName>
        <fullName evidence="2">prephenate dehydratase</fullName>
        <ecNumber evidence="2">4.2.1.51</ecNumber>
    </recommendedName>
</protein>
<evidence type="ECO:0000256" key="1">
    <source>
        <dbReference type="ARBA" id="ARBA00004741"/>
    </source>
</evidence>
<dbReference type="PIRSF" id="PIRSF001500">
    <property type="entry name" value="Chor_mut_pdt_Ppr"/>
    <property type="match status" value="1"/>
</dbReference>
<dbReference type="FunFam" id="3.40.190.10:FF:000034">
    <property type="entry name" value="Chorismate mutase/prephenate dehydratase"/>
    <property type="match status" value="1"/>
</dbReference>
<dbReference type="PANTHER" id="PTHR21022">
    <property type="entry name" value="PREPHENATE DEHYDRATASE P PROTEIN"/>
    <property type="match status" value="1"/>
</dbReference>